<evidence type="ECO:0000256" key="1">
    <source>
        <dbReference type="SAM" id="Phobius"/>
    </source>
</evidence>
<protein>
    <submittedName>
        <fullName evidence="2">Uncharacterized protein</fullName>
    </submittedName>
</protein>
<dbReference type="Proteomes" id="UP001209229">
    <property type="component" value="Unassembled WGS sequence"/>
</dbReference>
<dbReference type="InterPro" id="IPR015943">
    <property type="entry name" value="WD40/YVTN_repeat-like_dom_sf"/>
</dbReference>
<dbReference type="RefSeq" id="WP_301188690.1">
    <property type="nucleotide sequence ID" value="NZ_JAPDPJ010000001.1"/>
</dbReference>
<name>A0AAE3M110_9BACT</name>
<sequence>MLKRIITISACVILGGVLLYAYFFLHDYKNYKNNNAIKGIPTDVSFIFRVDNPNNIIEFIQEKTEYSSDLKSFEWFNSFFSTISKLDSSEVYNNKAFNNLKNKSLTISLHQEGKSTLSPLFIYEVNNKAENKLLSSLLTENKPSDWSISERKYNSNFIYKIRDNKELFETYLSFENGLLLISPSSLIIEKSLRQLDTEYSLEKEKTFDQLFKTAGDNSDINLFINFKNSSDLLNNLLKHDIGNSLSFINKIGDWGELDINLSSDIISINGFIYPSKNHEKLSILLKGMNPSTSRISKCIPSNSTFYLSYNIDDSDILQNNLDAYLNATGNISSFNDKLHSYSNILETEEYLRTVFNFVEDEFALVFTPNNTSIQDEGKYLIIETISKSKTLKSLGNIIDSSIEPVYKYNLDTETAFPIYNAKGLEGISYIFNQFVPDPPSKFFTFIDNYLVFSNSINSLKSIIYSFELKKTLYHSKYYQQFNENFSYKENLFMYCDLSKISLIIPNESSNSILNPNKEQKDALSKFYGIGIQVSNANQLLYTNTCVEYLPVRENEPRTVWQSGLDSTIFSKPSIVLNHNTKEKEILVQDKSNILYLIANNGKILWQKKLDNPILSEIYQIDYYQNNKLQYLFNTKERIYLLDRNGNYVEKYPINFSHEATNGLALFDYDNNRNYRIFVACNNKETYVYDKSGKQIKGWKASQTEGIVNNPIQHFRINNKDYIVFSDDKRNYILNRKGNTRVTIKNDFIRNKNSLFYEFNNNSIITSDKMGNARLINLENGETSQIKLKNTDEEHYFISSDVTNNPENELLILTHDHLNLYTNKGNKIFSEEVEGNISLVADIYYFSSANKKIGIYDEKNQKIYLFNSNGNLYKNFPLKGKSRFSIGFLSSTSSQFNLIVGGDNNYLYNYRIE</sequence>
<organism evidence="2 3">
    <name type="scientific">Plebeiibacterium sediminum</name>
    <dbReference type="NCBI Taxonomy" id="2992112"/>
    <lineage>
        <taxon>Bacteria</taxon>
        <taxon>Pseudomonadati</taxon>
        <taxon>Bacteroidota</taxon>
        <taxon>Bacteroidia</taxon>
        <taxon>Marinilabiliales</taxon>
        <taxon>Marinilabiliaceae</taxon>
        <taxon>Plebeiibacterium</taxon>
    </lineage>
</organism>
<keyword evidence="1" id="KW-1133">Transmembrane helix</keyword>
<evidence type="ECO:0000313" key="3">
    <source>
        <dbReference type="Proteomes" id="UP001209229"/>
    </source>
</evidence>
<dbReference type="AlphaFoldDB" id="A0AAE3M110"/>
<keyword evidence="1" id="KW-0472">Membrane</keyword>
<gene>
    <name evidence="2" type="ORF">OM075_01505</name>
</gene>
<keyword evidence="3" id="KW-1185">Reference proteome</keyword>
<dbReference type="Gene3D" id="2.130.10.10">
    <property type="entry name" value="YVTN repeat-like/Quinoprotein amine dehydrogenase"/>
    <property type="match status" value="1"/>
</dbReference>
<proteinExistence type="predicted"/>
<reference evidence="2" key="1">
    <citation type="submission" date="2022-10" db="EMBL/GenBank/DDBJ databases">
        <authorList>
            <person name="Yu W.X."/>
        </authorList>
    </citation>
    <scope>NUCLEOTIDE SEQUENCE</scope>
    <source>
        <strain evidence="2">AAT</strain>
    </source>
</reference>
<dbReference type="InterPro" id="IPR011047">
    <property type="entry name" value="Quinoprotein_ADH-like_sf"/>
</dbReference>
<comment type="caution">
    <text evidence="2">The sequence shown here is derived from an EMBL/GenBank/DDBJ whole genome shotgun (WGS) entry which is preliminary data.</text>
</comment>
<dbReference type="EMBL" id="JAPDPJ010000001">
    <property type="protein sequence ID" value="MCW3785119.1"/>
    <property type="molecule type" value="Genomic_DNA"/>
</dbReference>
<dbReference type="SUPFAM" id="SSF50998">
    <property type="entry name" value="Quinoprotein alcohol dehydrogenase-like"/>
    <property type="match status" value="1"/>
</dbReference>
<evidence type="ECO:0000313" key="2">
    <source>
        <dbReference type="EMBL" id="MCW3785119.1"/>
    </source>
</evidence>
<accession>A0AAE3M110</accession>
<feature type="transmembrane region" description="Helical" evidence="1">
    <location>
        <begin position="5"/>
        <end position="25"/>
    </location>
</feature>
<keyword evidence="1" id="KW-0812">Transmembrane</keyword>